<dbReference type="InterPro" id="IPR050388">
    <property type="entry name" value="ABC_Ni/Peptide_Import"/>
</dbReference>
<dbReference type="PROSITE" id="PS50893">
    <property type="entry name" value="ABC_TRANSPORTER_2"/>
    <property type="match status" value="1"/>
</dbReference>
<sequence length="265" mass="29445">MNVLTVNHLSVIGKQHRIVNDISFQIEAGEWFALVGQSGSGKSMTASAIGQLLPPNLQATGEINYAGSNLLALRPSEMRNIRGKRLSYIFQDYQGSFTPFLTIGRHFEEYQRRHLDLSKTARKQQAKQALVSVGLSEEIYTRYPVQLSGGQLQRVSIAIALLLKPDLLIADEPTTALDSVTSYKVLELLSRLQADTGCAILFITHDLRHVRKYADRIAVMKDGVMIETGNKDQILNHPKHAYTELLIQSSPSLRTMSLSAEGALR</sequence>
<dbReference type="InterPro" id="IPR027417">
    <property type="entry name" value="P-loop_NTPase"/>
</dbReference>
<dbReference type="InterPro" id="IPR003439">
    <property type="entry name" value="ABC_transporter-like_ATP-bd"/>
</dbReference>
<keyword evidence="12" id="KW-1185">Reference proteome</keyword>
<evidence type="ECO:0000256" key="1">
    <source>
        <dbReference type="ARBA" id="ARBA00004202"/>
    </source>
</evidence>
<dbReference type="Gene3D" id="3.40.50.300">
    <property type="entry name" value="P-loop containing nucleotide triphosphate hydrolases"/>
    <property type="match status" value="1"/>
</dbReference>
<evidence type="ECO:0000256" key="7">
    <source>
        <dbReference type="ARBA" id="ARBA00022840"/>
    </source>
</evidence>
<proteinExistence type="inferred from homology"/>
<keyword evidence="3" id="KW-0813">Transport</keyword>
<keyword evidence="7 11" id="KW-0067">ATP-binding</keyword>
<evidence type="ECO:0000256" key="2">
    <source>
        <dbReference type="ARBA" id="ARBA00005417"/>
    </source>
</evidence>
<keyword evidence="5" id="KW-0997">Cell inner membrane</keyword>
<evidence type="ECO:0000256" key="3">
    <source>
        <dbReference type="ARBA" id="ARBA00022448"/>
    </source>
</evidence>
<feature type="domain" description="ABC transporter" evidence="10">
    <location>
        <begin position="4"/>
        <end position="247"/>
    </location>
</feature>
<evidence type="ECO:0000313" key="11">
    <source>
        <dbReference type="EMBL" id="MDQ0115590.1"/>
    </source>
</evidence>
<evidence type="ECO:0000256" key="6">
    <source>
        <dbReference type="ARBA" id="ARBA00022741"/>
    </source>
</evidence>
<dbReference type="CDD" id="cd03257">
    <property type="entry name" value="ABC_NikE_OppD_transporters"/>
    <property type="match status" value="1"/>
</dbReference>
<dbReference type="Pfam" id="PF08352">
    <property type="entry name" value="oligo_HPY"/>
    <property type="match status" value="1"/>
</dbReference>
<keyword evidence="8" id="KW-1278">Translocase</keyword>
<organism evidence="11 12">
    <name type="scientific">Paenibacillus harenae</name>
    <dbReference type="NCBI Taxonomy" id="306543"/>
    <lineage>
        <taxon>Bacteria</taxon>
        <taxon>Bacillati</taxon>
        <taxon>Bacillota</taxon>
        <taxon>Bacilli</taxon>
        <taxon>Bacillales</taxon>
        <taxon>Paenibacillaceae</taxon>
        <taxon>Paenibacillus</taxon>
    </lineage>
</organism>
<accession>A0ABT9U7G2</accession>
<keyword evidence="9" id="KW-0472">Membrane</keyword>
<evidence type="ECO:0000256" key="4">
    <source>
        <dbReference type="ARBA" id="ARBA00022475"/>
    </source>
</evidence>
<dbReference type="Proteomes" id="UP001229346">
    <property type="component" value="Unassembled WGS sequence"/>
</dbReference>
<keyword evidence="4" id="KW-1003">Cell membrane</keyword>
<comment type="caution">
    <text evidence="11">The sequence shown here is derived from an EMBL/GenBank/DDBJ whole genome shotgun (WGS) entry which is preliminary data.</text>
</comment>
<gene>
    <name evidence="11" type="ORF">J2T15_005057</name>
</gene>
<dbReference type="InterPro" id="IPR017871">
    <property type="entry name" value="ABC_transporter-like_CS"/>
</dbReference>
<dbReference type="PROSITE" id="PS00211">
    <property type="entry name" value="ABC_TRANSPORTER_1"/>
    <property type="match status" value="1"/>
</dbReference>
<evidence type="ECO:0000256" key="9">
    <source>
        <dbReference type="ARBA" id="ARBA00023136"/>
    </source>
</evidence>
<comment type="similarity">
    <text evidence="2">Belongs to the ABC transporter superfamily.</text>
</comment>
<keyword evidence="6" id="KW-0547">Nucleotide-binding</keyword>
<name>A0ABT9U7G2_PAEHA</name>
<dbReference type="Pfam" id="PF00005">
    <property type="entry name" value="ABC_tran"/>
    <property type="match status" value="1"/>
</dbReference>
<comment type="subcellular location">
    <subcellularLocation>
        <location evidence="1">Cell membrane</location>
        <topology evidence="1">Peripheral membrane protein</topology>
    </subcellularLocation>
</comment>
<dbReference type="InterPro" id="IPR013563">
    <property type="entry name" value="Oligopep_ABC_C"/>
</dbReference>
<dbReference type="GO" id="GO:0005524">
    <property type="term" value="F:ATP binding"/>
    <property type="evidence" value="ECO:0007669"/>
    <property type="project" value="UniProtKB-KW"/>
</dbReference>
<evidence type="ECO:0000313" key="12">
    <source>
        <dbReference type="Proteomes" id="UP001229346"/>
    </source>
</evidence>
<dbReference type="PANTHER" id="PTHR43297:SF14">
    <property type="entry name" value="ATPASE AAA-TYPE CORE DOMAIN-CONTAINING PROTEIN"/>
    <property type="match status" value="1"/>
</dbReference>
<dbReference type="SUPFAM" id="SSF52540">
    <property type="entry name" value="P-loop containing nucleoside triphosphate hydrolases"/>
    <property type="match status" value="1"/>
</dbReference>
<dbReference type="RefSeq" id="WP_307207345.1">
    <property type="nucleotide sequence ID" value="NZ_JAUSSU010000011.1"/>
</dbReference>
<evidence type="ECO:0000256" key="5">
    <source>
        <dbReference type="ARBA" id="ARBA00022519"/>
    </source>
</evidence>
<dbReference type="PANTHER" id="PTHR43297">
    <property type="entry name" value="OLIGOPEPTIDE TRANSPORT ATP-BINDING PROTEIN APPD"/>
    <property type="match status" value="1"/>
</dbReference>
<dbReference type="SMART" id="SM00382">
    <property type="entry name" value="AAA"/>
    <property type="match status" value="1"/>
</dbReference>
<evidence type="ECO:0000259" key="10">
    <source>
        <dbReference type="PROSITE" id="PS50893"/>
    </source>
</evidence>
<dbReference type="EMBL" id="JAUSSU010000011">
    <property type="protein sequence ID" value="MDQ0115590.1"/>
    <property type="molecule type" value="Genomic_DNA"/>
</dbReference>
<dbReference type="InterPro" id="IPR003593">
    <property type="entry name" value="AAA+_ATPase"/>
</dbReference>
<evidence type="ECO:0000256" key="8">
    <source>
        <dbReference type="ARBA" id="ARBA00022967"/>
    </source>
</evidence>
<protein>
    <submittedName>
        <fullName evidence="11">Peptide/nickel transport system ATP-binding protein</fullName>
    </submittedName>
</protein>
<reference evidence="11 12" key="1">
    <citation type="submission" date="2023-07" db="EMBL/GenBank/DDBJ databases">
        <title>Sorghum-associated microbial communities from plants grown in Nebraska, USA.</title>
        <authorList>
            <person name="Schachtman D."/>
        </authorList>
    </citation>
    <scope>NUCLEOTIDE SEQUENCE [LARGE SCALE GENOMIC DNA]</scope>
    <source>
        <strain evidence="11 12">CC482</strain>
    </source>
</reference>